<organism evidence="1 2">
    <name type="scientific">Aspergillus sydowii CBS 593.65</name>
    <dbReference type="NCBI Taxonomy" id="1036612"/>
    <lineage>
        <taxon>Eukaryota</taxon>
        <taxon>Fungi</taxon>
        <taxon>Dikarya</taxon>
        <taxon>Ascomycota</taxon>
        <taxon>Pezizomycotina</taxon>
        <taxon>Eurotiomycetes</taxon>
        <taxon>Eurotiomycetidae</taxon>
        <taxon>Eurotiales</taxon>
        <taxon>Aspergillaceae</taxon>
        <taxon>Aspergillus</taxon>
        <taxon>Aspergillus subgen. Nidulantes</taxon>
    </lineage>
</organism>
<accession>A0A1L9TZY4</accession>
<name>A0A1L9TZY4_9EURO</name>
<dbReference type="RefSeq" id="XP_040708797.1">
    <property type="nucleotide sequence ID" value="XM_040845409.1"/>
</dbReference>
<dbReference type="VEuPathDB" id="FungiDB:ASPSYDRAFT_362814"/>
<sequence>MASARRSICTEYVSRQAGSLIVVIRHSSEIGAGAAGVPRLSLAGFVITPTRFGSLLTTVGSSFCAGPLSKNRKVEESCLAQAGGYASGSAWRTSPRLNDLM</sequence>
<dbReference type="Proteomes" id="UP000184356">
    <property type="component" value="Unassembled WGS sequence"/>
</dbReference>
<reference evidence="2" key="1">
    <citation type="journal article" date="2017" name="Genome Biol.">
        <title>Comparative genomics reveals high biological diversity and specific adaptations in the industrially and medically important fungal genus Aspergillus.</title>
        <authorList>
            <person name="de Vries R.P."/>
            <person name="Riley R."/>
            <person name="Wiebenga A."/>
            <person name="Aguilar-Osorio G."/>
            <person name="Amillis S."/>
            <person name="Uchima C.A."/>
            <person name="Anderluh G."/>
            <person name="Asadollahi M."/>
            <person name="Askin M."/>
            <person name="Barry K."/>
            <person name="Battaglia E."/>
            <person name="Bayram O."/>
            <person name="Benocci T."/>
            <person name="Braus-Stromeyer S.A."/>
            <person name="Caldana C."/>
            <person name="Canovas D."/>
            <person name="Cerqueira G.C."/>
            <person name="Chen F."/>
            <person name="Chen W."/>
            <person name="Choi C."/>
            <person name="Clum A."/>
            <person name="Dos Santos R.A."/>
            <person name="Damasio A.R."/>
            <person name="Diallinas G."/>
            <person name="Emri T."/>
            <person name="Fekete E."/>
            <person name="Flipphi M."/>
            <person name="Freyberg S."/>
            <person name="Gallo A."/>
            <person name="Gournas C."/>
            <person name="Habgood R."/>
            <person name="Hainaut M."/>
            <person name="Harispe M.L."/>
            <person name="Henrissat B."/>
            <person name="Hilden K.S."/>
            <person name="Hope R."/>
            <person name="Hossain A."/>
            <person name="Karabika E."/>
            <person name="Karaffa L."/>
            <person name="Karanyi Z."/>
            <person name="Krasevec N."/>
            <person name="Kuo A."/>
            <person name="Kusch H."/>
            <person name="LaButti K."/>
            <person name="Lagendijk E.L."/>
            <person name="Lapidus A."/>
            <person name="Levasseur A."/>
            <person name="Lindquist E."/>
            <person name="Lipzen A."/>
            <person name="Logrieco A.F."/>
            <person name="MacCabe A."/>
            <person name="Maekelae M.R."/>
            <person name="Malavazi I."/>
            <person name="Melin P."/>
            <person name="Meyer V."/>
            <person name="Mielnichuk N."/>
            <person name="Miskei M."/>
            <person name="Molnar A.P."/>
            <person name="Mule G."/>
            <person name="Ngan C.Y."/>
            <person name="Orejas M."/>
            <person name="Orosz E."/>
            <person name="Ouedraogo J.P."/>
            <person name="Overkamp K.M."/>
            <person name="Park H.-S."/>
            <person name="Perrone G."/>
            <person name="Piumi F."/>
            <person name="Punt P.J."/>
            <person name="Ram A.F."/>
            <person name="Ramon A."/>
            <person name="Rauscher S."/>
            <person name="Record E."/>
            <person name="Riano-Pachon D.M."/>
            <person name="Robert V."/>
            <person name="Roehrig J."/>
            <person name="Ruller R."/>
            <person name="Salamov A."/>
            <person name="Salih N.S."/>
            <person name="Samson R.A."/>
            <person name="Sandor E."/>
            <person name="Sanguinetti M."/>
            <person name="Schuetze T."/>
            <person name="Sepcic K."/>
            <person name="Shelest E."/>
            <person name="Sherlock G."/>
            <person name="Sophianopoulou V."/>
            <person name="Squina F.M."/>
            <person name="Sun H."/>
            <person name="Susca A."/>
            <person name="Todd R.B."/>
            <person name="Tsang A."/>
            <person name="Unkles S.E."/>
            <person name="van de Wiele N."/>
            <person name="van Rossen-Uffink D."/>
            <person name="Oliveira J.V."/>
            <person name="Vesth T.C."/>
            <person name="Visser J."/>
            <person name="Yu J.-H."/>
            <person name="Zhou M."/>
            <person name="Andersen M.R."/>
            <person name="Archer D.B."/>
            <person name="Baker S.E."/>
            <person name="Benoit I."/>
            <person name="Brakhage A.A."/>
            <person name="Braus G.H."/>
            <person name="Fischer R."/>
            <person name="Frisvad J.C."/>
            <person name="Goldman G.H."/>
            <person name="Houbraken J."/>
            <person name="Oakley B."/>
            <person name="Pocsi I."/>
            <person name="Scazzocchio C."/>
            <person name="Seiboth B."/>
            <person name="vanKuyk P.A."/>
            <person name="Wortman J."/>
            <person name="Dyer P.S."/>
            <person name="Grigoriev I.V."/>
        </authorList>
    </citation>
    <scope>NUCLEOTIDE SEQUENCE [LARGE SCALE GENOMIC DNA]</scope>
    <source>
        <strain evidence="2">CBS 593.65</strain>
    </source>
</reference>
<dbReference type="AlphaFoldDB" id="A0A1L9TZY4"/>
<protein>
    <submittedName>
        <fullName evidence="1">Uncharacterized protein</fullName>
    </submittedName>
</protein>
<evidence type="ECO:0000313" key="2">
    <source>
        <dbReference type="Proteomes" id="UP000184356"/>
    </source>
</evidence>
<evidence type="ECO:0000313" key="1">
    <source>
        <dbReference type="EMBL" id="OJJ64991.1"/>
    </source>
</evidence>
<gene>
    <name evidence="1" type="ORF">ASPSYDRAFT_362814</name>
</gene>
<dbReference type="EMBL" id="KV878582">
    <property type="protein sequence ID" value="OJJ64991.1"/>
    <property type="molecule type" value="Genomic_DNA"/>
</dbReference>
<keyword evidence="2" id="KW-1185">Reference proteome</keyword>
<dbReference type="GeneID" id="63761482"/>
<proteinExistence type="predicted"/>